<evidence type="ECO:0000256" key="1">
    <source>
        <dbReference type="SAM" id="MobiDB-lite"/>
    </source>
</evidence>
<keyword evidence="4" id="KW-1185">Reference proteome</keyword>
<reference evidence="3 4" key="1">
    <citation type="journal article" date="2023" name="Plants (Basel)">
        <title>Bridging the Gap: Combining Genomics and Transcriptomics Approaches to Understand Stylosanthes scabra, an Orphan Legume from the Brazilian Caatinga.</title>
        <authorList>
            <person name="Ferreira-Neto J.R.C."/>
            <person name="da Silva M.D."/>
            <person name="Binneck E."/>
            <person name="de Melo N.F."/>
            <person name="da Silva R.H."/>
            <person name="de Melo A.L.T.M."/>
            <person name="Pandolfi V."/>
            <person name="Bustamante F.O."/>
            <person name="Brasileiro-Vidal A.C."/>
            <person name="Benko-Iseppon A.M."/>
        </authorList>
    </citation>
    <scope>NUCLEOTIDE SEQUENCE [LARGE SCALE GENOMIC DNA]</scope>
    <source>
        <tissue evidence="3">Leaves</tissue>
    </source>
</reference>
<evidence type="ECO:0000256" key="2">
    <source>
        <dbReference type="SAM" id="Phobius"/>
    </source>
</evidence>
<evidence type="ECO:0000313" key="3">
    <source>
        <dbReference type="EMBL" id="MED6168375.1"/>
    </source>
</evidence>
<accession>A0ABU6V429</accession>
<feature type="compositionally biased region" description="Low complexity" evidence="1">
    <location>
        <begin position="135"/>
        <end position="149"/>
    </location>
</feature>
<keyword evidence="2" id="KW-0812">Transmembrane</keyword>
<keyword evidence="2" id="KW-1133">Transmembrane helix</keyword>
<sequence>MGYGRRAPLKRRVRVLSDYVNILLLVVIANDTVLMYIIVLDTTIQDVIVVATIAGNRAIGRAFIAAYCLPHSSGLHNDKLNINVIRCCNTTSKAKLLKDYIVYLYGRKWKCLLNLNLPFVYAIIGQGLARGKAPATSSSLSGRTLASSRNATLRRRQRQLHRVECVIPAPERTLAKG</sequence>
<dbReference type="EMBL" id="JASCZI010151061">
    <property type="protein sequence ID" value="MED6168375.1"/>
    <property type="molecule type" value="Genomic_DNA"/>
</dbReference>
<feature type="region of interest" description="Disordered" evidence="1">
    <location>
        <begin position="133"/>
        <end position="157"/>
    </location>
</feature>
<feature type="transmembrane region" description="Helical" evidence="2">
    <location>
        <begin position="20"/>
        <end position="39"/>
    </location>
</feature>
<dbReference type="Proteomes" id="UP001341840">
    <property type="component" value="Unassembled WGS sequence"/>
</dbReference>
<organism evidence="3 4">
    <name type="scientific">Stylosanthes scabra</name>
    <dbReference type="NCBI Taxonomy" id="79078"/>
    <lineage>
        <taxon>Eukaryota</taxon>
        <taxon>Viridiplantae</taxon>
        <taxon>Streptophyta</taxon>
        <taxon>Embryophyta</taxon>
        <taxon>Tracheophyta</taxon>
        <taxon>Spermatophyta</taxon>
        <taxon>Magnoliopsida</taxon>
        <taxon>eudicotyledons</taxon>
        <taxon>Gunneridae</taxon>
        <taxon>Pentapetalae</taxon>
        <taxon>rosids</taxon>
        <taxon>fabids</taxon>
        <taxon>Fabales</taxon>
        <taxon>Fabaceae</taxon>
        <taxon>Papilionoideae</taxon>
        <taxon>50 kb inversion clade</taxon>
        <taxon>dalbergioids sensu lato</taxon>
        <taxon>Dalbergieae</taxon>
        <taxon>Pterocarpus clade</taxon>
        <taxon>Stylosanthes</taxon>
    </lineage>
</organism>
<evidence type="ECO:0000313" key="4">
    <source>
        <dbReference type="Proteomes" id="UP001341840"/>
    </source>
</evidence>
<keyword evidence="2" id="KW-0472">Membrane</keyword>
<name>A0ABU6V429_9FABA</name>
<comment type="caution">
    <text evidence="3">The sequence shown here is derived from an EMBL/GenBank/DDBJ whole genome shotgun (WGS) entry which is preliminary data.</text>
</comment>
<gene>
    <name evidence="3" type="ORF">PIB30_010997</name>
</gene>
<protein>
    <submittedName>
        <fullName evidence="3">Uncharacterized protein</fullName>
    </submittedName>
</protein>
<proteinExistence type="predicted"/>